<name>A0A7X6QZA8_9CELL</name>
<evidence type="ECO:0000313" key="6">
    <source>
        <dbReference type="EMBL" id="NKY23064.1"/>
    </source>
</evidence>
<feature type="binding site" evidence="4">
    <location>
        <position position="227"/>
    </location>
    <ligand>
        <name>1D-myo-inositol 2-(L-cysteinylamino)-2-deoxy-alpha-D-glucopyranoside</name>
        <dbReference type="ChEBI" id="CHEBI:58887"/>
    </ligand>
</feature>
<feature type="binding site" evidence="4">
    <location>
        <position position="36"/>
    </location>
    <ligand>
        <name>1D-myo-inositol 2-(L-cysteinylamino)-2-deoxy-alpha-D-glucopyranoside</name>
        <dbReference type="ChEBI" id="CHEBI:58887"/>
    </ligand>
</feature>
<sequence length="293" mass="31828">MTPDHRTGPLTSDQADAVRDLARTAAEADGVPPLSEQPLLWLTGAGPQVHHLVLGNRQDVVGYAQLDRRDPARATAELVVHPAHRRRGLGSALLDALAALNDGVDLWAHGDLAPARALATRRGLPVVRELWQMRLDPLVLPDPVDPSPGVRLRTFEPGRDEDAWLALNSAAFASHPEQGRLTLDDLRARQAEPWFDPNGFLLAESADGGRLLAAGWTKIPPGEDEGEIYVLGVHPDAQGRGLGRLLTERMLRHLAGRGLRAVVLYTEGDNTAAIATYRRAGFDRSAVDVVYRL</sequence>
<dbReference type="SUPFAM" id="SSF55729">
    <property type="entry name" value="Acyl-CoA N-acyltransferases (Nat)"/>
    <property type="match status" value="1"/>
</dbReference>
<dbReference type="Gene3D" id="3.40.630.30">
    <property type="match status" value="1"/>
</dbReference>
<dbReference type="CDD" id="cd04301">
    <property type="entry name" value="NAT_SF"/>
    <property type="match status" value="2"/>
</dbReference>
<dbReference type="InterPro" id="IPR000182">
    <property type="entry name" value="GNAT_dom"/>
</dbReference>
<gene>
    <name evidence="4 6" type="primary">mshD</name>
    <name evidence="6" type="ORF">HGA03_10360</name>
</gene>
<feature type="binding site" evidence="4">
    <location>
        <begin position="231"/>
        <end position="233"/>
    </location>
    <ligand>
        <name>acetyl-CoA</name>
        <dbReference type="ChEBI" id="CHEBI:57288"/>
        <label>2</label>
    </ligand>
</feature>
<comment type="caution">
    <text evidence="6">The sequence shown here is derived from an EMBL/GenBank/DDBJ whole genome shotgun (WGS) entry which is preliminary data.</text>
</comment>
<evidence type="ECO:0000313" key="7">
    <source>
        <dbReference type="Proteomes" id="UP000581206"/>
    </source>
</evidence>
<dbReference type="Pfam" id="PF13508">
    <property type="entry name" value="Acetyltransf_7"/>
    <property type="match status" value="1"/>
</dbReference>
<keyword evidence="3 4" id="KW-0012">Acyltransferase</keyword>
<feature type="binding site" evidence="4">
    <location>
        <begin position="78"/>
        <end position="80"/>
    </location>
    <ligand>
        <name>acetyl-CoA</name>
        <dbReference type="ChEBI" id="CHEBI:57288"/>
        <label>1</label>
    </ligand>
</feature>
<comment type="similarity">
    <text evidence="4">Belongs to the acetyltransferase family. MshD subfamily.</text>
</comment>
<evidence type="ECO:0000256" key="4">
    <source>
        <dbReference type="HAMAP-Rule" id="MF_01698"/>
    </source>
</evidence>
<feature type="domain" description="N-acetyltransferase" evidence="5">
    <location>
        <begin position="150"/>
        <end position="293"/>
    </location>
</feature>
<dbReference type="InterPro" id="IPR016181">
    <property type="entry name" value="Acyl_CoA_acyltransferase"/>
</dbReference>
<evidence type="ECO:0000256" key="2">
    <source>
        <dbReference type="ARBA" id="ARBA00022737"/>
    </source>
</evidence>
<dbReference type="PIRSF" id="PIRSF021524">
    <property type="entry name" value="MSH_acetyltransferase"/>
    <property type="match status" value="1"/>
</dbReference>
<dbReference type="EMBL" id="JAAXOX010000004">
    <property type="protein sequence ID" value="NKY23064.1"/>
    <property type="molecule type" value="Genomic_DNA"/>
</dbReference>
<organism evidence="6 7">
    <name type="scientific">Cellulomonas denverensis</name>
    <dbReference type="NCBI Taxonomy" id="264297"/>
    <lineage>
        <taxon>Bacteria</taxon>
        <taxon>Bacillati</taxon>
        <taxon>Actinomycetota</taxon>
        <taxon>Actinomycetes</taxon>
        <taxon>Micrococcales</taxon>
        <taxon>Cellulomonadaceae</taxon>
        <taxon>Cellulomonas</taxon>
    </lineage>
</organism>
<accession>A0A7X6QZA8</accession>
<dbReference type="Proteomes" id="UP000581206">
    <property type="component" value="Unassembled WGS sequence"/>
</dbReference>
<keyword evidence="7" id="KW-1185">Reference proteome</keyword>
<keyword evidence="2 4" id="KW-0677">Repeat</keyword>
<feature type="domain" description="N-acetyltransferase" evidence="5">
    <location>
        <begin position="5"/>
        <end position="145"/>
    </location>
</feature>
<feature type="binding site" evidence="4">
    <location>
        <position position="177"/>
    </location>
    <ligand>
        <name>1D-myo-inositol 2-(L-cysteinylamino)-2-deoxy-alpha-D-glucopyranoside</name>
        <dbReference type="ChEBI" id="CHEBI:58887"/>
    </ligand>
</feature>
<reference evidence="6 7" key="1">
    <citation type="submission" date="2020-04" db="EMBL/GenBank/DDBJ databases">
        <title>MicrobeNet Type strains.</title>
        <authorList>
            <person name="Nicholson A.C."/>
        </authorList>
    </citation>
    <scope>NUCLEOTIDE SEQUENCE [LARGE SCALE GENOMIC DNA]</scope>
    <source>
        <strain evidence="6 7">ATCC BAA-788</strain>
    </source>
</reference>
<dbReference type="RefSeq" id="WP_168630184.1">
    <property type="nucleotide sequence ID" value="NZ_BONL01000001.1"/>
</dbReference>
<dbReference type="GO" id="GO:0010125">
    <property type="term" value="P:mycothiol biosynthetic process"/>
    <property type="evidence" value="ECO:0007669"/>
    <property type="project" value="UniProtKB-UniRule"/>
</dbReference>
<proteinExistence type="inferred from homology"/>
<feature type="binding site" evidence="4">
    <location>
        <position position="265"/>
    </location>
    <ligand>
        <name>1D-myo-inositol 2-(L-cysteinylamino)-2-deoxy-alpha-D-glucopyranoside</name>
        <dbReference type="ChEBI" id="CHEBI:58887"/>
    </ligand>
</feature>
<dbReference type="Pfam" id="PF00583">
    <property type="entry name" value="Acetyltransf_1"/>
    <property type="match status" value="1"/>
</dbReference>
<comment type="subunit">
    <text evidence="4">Monomer.</text>
</comment>
<dbReference type="AlphaFoldDB" id="A0A7X6QZA8"/>
<feature type="binding site" evidence="4">
    <location>
        <begin position="86"/>
        <end position="91"/>
    </location>
    <ligand>
        <name>acetyl-CoA</name>
        <dbReference type="ChEBI" id="CHEBI:57288"/>
        <label>1</label>
    </ligand>
</feature>
<comment type="function">
    <text evidence="4">Catalyzes the transfer of acetyl from acetyl-CoA to desacetylmycothiol (Cys-GlcN-Ins) to form mycothiol.</text>
</comment>
<evidence type="ECO:0000256" key="1">
    <source>
        <dbReference type="ARBA" id="ARBA00022679"/>
    </source>
</evidence>
<feature type="binding site" evidence="4">
    <location>
        <begin position="238"/>
        <end position="244"/>
    </location>
    <ligand>
        <name>acetyl-CoA</name>
        <dbReference type="ChEBI" id="CHEBI:57288"/>
        <label>2</label>
    </ligand>
</feature>
<keyword evidence="1 4" id="KW-0808">Transferase</keyword>
<dbReference type="PANTHER" id="PTHR43877">
    <property type="entry name" value="AMINOALKYLPHOSPHONATE N-ACETYLTRANSFERASE-RELATED-RELATED"/>
    <property type="match status" value="1"/>
</dbReference>
<dbReference type="PROSITE" id="PS51186">
    <property type="entry name" value="GNAT"/>
    <property type="match status" value="2"/>
</dbReference>
<evidence type="ECO:0000259" key="5">
    <source>
        <dbReference type="PROSITE" id="PS51186"/>
    </source>
</evidence>
<dbReference type="EC" id="2.3.1.189" evidence="4"/>
<dbReference type="InterPro" id="IPR050832">
    <property type="entry name" value="Bact_Acetyltransf"/>
</dbReference>
<feature type="binding site" evidence="4">
    <location>
        <position position="218"/>
    </location>
    <ligand>
        <name>1D-myo-inositol 2-(L-cysteinylamino)-2-deoxy-alpha-D-glucopyranoside</name>
        <dbReference type="ChEBI" id="CHEBI:58887"/>
    </ligand>
</feature>
<comment type="catalytic activity">
    <reaction evidence="4">
        <text>1D-myo-inositol 2-(L-cysteinylamino)-2-deoxy-alpha-D-glucopyranoside + acetyl-CoA = mycothiol + CoA + H(+)</text>
        <dbReference type="Rhea" id="RHEA:26172"/>
        <dbReference type="ChEBI" id="CHEBI:15378"/>
        <dbReference type="ChEBI" id="CHEBI:16768"/>
        <dbReference type="ChEBI" id="CHEBI:57287"/>
        <dbReference type="ChEBI" id="CHEBI:57288"/>
        <dbReference type="ChEBI" id="CHEBI:58887"/>
        <dbReference type="EC" id="2.3.1.189"/>
    </reaction>
</comment>
<dbReference type="InterPro" id="IPR017813">
    <property type="entry name" value="Mycothiol_AcTrfase"/>
</dbReference>
<dbReference type="GO" id="GO:0035447">
    <property type="term" value="F:mycothiol synthase activity"/>
    <property type="evidence" value="ECO:0007669"/>
    <property type="project" value="UniProtKB-UniRule"/>
</dbReference>
<evidence type="ECO:0000256" key="3">
    <source>
        <dbReference type="ARBA" id="ARBA00023315"/>
    </source>
</evidence>
<dbReference type="NCBIfam" id="TIGR03448">
    <property type="entry name" value="mycothiol_MshD"/>
    <property type="match status" value="1"/>
</dbReference>
<comment type="caution">
    <text evidence="4">Lacks conserved residue(s) required for the propagation of feature annotation.</text>
</comment>
<dbReference type="HAMAP" id="MF_01698">
    <property type="entry name" value="MshD"/>
    <property type="match status" value="1"/>
</dbReference>
<protein>
    <recommendedName>
        <fullName evidence="4">Mycothiol acetyltransferase</fullName>
        <shortName evidence="4">MSH acetyltransferase</shortName>
        <ecNumber evidence="4">2.3.1.189</ecNumber>
    </recommendedName>
    <alternativeName>
        <fullName evidence="4">Mycothiol synthase</fullName>
    </alternativeName>
</protein>